<dbReference type="InterPro" id="IPR003439">
    <property type="entry name" value="ABC_transporter-like_ATP-bd"/>
</dbReference>
<dbReference type="SUPFAM" id="SSF52540">
    <property type="entry name" value="P-loop containing nucleoside triphosphate hydrolases"/>
    <property type="match status" value="1"/>
</dbReference>
<dbReference type="GO" id="GO:0005524">
    <property type="term" value="F:ATP binding"/>
    <property type="evidence" value="ECO:0007669"/>
    <property type="project" value="UniProtKB-KW"/>
</dbReference>
<dbReference type="SMART" id="SM00382">
    <property type="entry name" value="AAA"/>
    <property type="match status" value="1"/>
</dbReference>
<accession>A0ABW0FLC1</accession>
<keyword evidence="2" id="KW-0547">Nucleotide-binding</keyword>
<organism evidence="5 6">
    <name type="scientific">Brevundimonas staleyi</name>
    <dbReference type="NCBI Taxonomy" id="74326"/>
    <lineage>
        <taxon>Bacteria</taxon>
        <taxon>Pseudomonadati</taxon>
        <taxon>Pseudomonadota</taxon>
        <taxon>Alphaproteobacteria</taxon>
        <taxon>Caulobacterales</taxon>
        <taxon>Caulobacteraceae</taxon>
        <taxon>Brevundimonas</taxon>
    </lineage>
</organism>
<sequence length="259" mass="28325">MIDFTSQTPSHTKVHGRHGDYAIEAKGLIKRFKSGKSFVEVLKGVDFDARHGDLTMVMGPSGSGKSTLIAALSGLLRPEEGRVDALDVDDLWKLSLGKIDKFRLDHCGFIFQGFNLFPALTALQQVEIVLKFQGLSPERAKKRATEALTEVGLAHRLHQRPAILSGGEKQRVAIARALAKDPKILFADEPTSALDGENGQVVIRLLRRAATEHGAAVICVTHDPRLEAWADRVIKIEDGVIVSDERHTPNPDATLASHH</sequence>
<dbReference type="Proteomes" id="UP001596152">
    <property type="component" value="Unassembled WGS sequence"/>
</dbReference>
<evidence type="ECO:0000259" key="4">
    <source>
        <dbReference type="PROSITE" id="PS50893"/>
    </source>
</evidence>
<dbReference type="RefSeq" id="WP_374038493.1">
    <property type="nucleotide sequence ID" value="NZ_CP169082.1"/>
</dbReference>
<evidence type="ECO:0000256" key="2">
    <source>
        <dbReference type="ARBA" id="ARBA00022741"/>
    </source>
</evidence>
<dbReference type="PROSITE" id="PS50893">
    <property type="entry name" value="ABC_TRANSPORTER_2"/>
    <property type="match status" value="1"/>
</dbReference>
<proteinExistence type="predicted"/>
<dbReference type="CDD" id="cd03255">
    <property type="entry name" value="ABC_MJ0796_LolCDE_FtsE"/>
    <property type="match status" value="1"/>
</dbReference>
<dbReference type="InterPro" id="IPR015854">
    <property type="entry name" value="ABC_transpr_LolD-like"/>
</dbReference>
<dbReference type="Pfam" id="PF00005">
    <property type="entry name" value="ABC_tran"/>
    <property type="match status" value="1"/>
</dbReference>
<dbReference type="PANTHER" id="PTHR24220:SF86">
    <property type="entry name" value="ABC TRANSPORTER ABCH.1"/>
    <property type="match status" value="1"/>
</dbReference>
<reference evidence="6" key="1">
    <citation type="journal article" date="2019" name="Int. J. Syst. Evol. Microbiol.">
        <title>The Global Catalogue of Microorganisms (GCM) 10K type strain sequencing project: providing services to taxonomists for standard genome sequencing and annotation.</title>
        <authorList>
            <consortium name="The Broad Institute Genomics Platform"/>
            <consortium name="The Broad Institute Genome Sequencing Center for Infectious Disease"/>
            <person name="Wu L."/>
            <person name="Ma J."/>
        </authorList>
    </citation>
    <scope>NUCLEOTIDE SEQUENCE [LARGE SCALE GENOMIC DNA]</scope>
    <source>
        <strain evidence="6">JCM 12125</strain>
    </source>
</reference>
<keyword evidence="3 5" id="KW-0067">ATP-binding</keyword>
<dbReference type="InterPro" id="IPR027417">
    <property type="entry name" value="P-loop_NTPase"/>
</dbReference>
<dbReference type="InterPro" id="IPR017911">
    <property type="entry name" value="MacB-like_ATP-bd"/>
</dbReference>
<dbReference type="Gene3D" id="3.40.50.300">
    <property type="entry name" value="P-loop containing nucleotide triphosphate hydrolases"/>
    <property type="match status" value="1"/>
</dbReference>
<keyword evidence="6" id="KW-1185">Reference proteome</keyword>
<dbReference type="PANTHER" id="PTHR24220">
    <property type="entry name" value="IMPORT ATP-BINDING PROTEIN"/>
    <property type="match status" value="1"/>
</dbReference>
<feature type="domain" description="ABC transporter" evidence="4">
    <location>
        <begin position="23"/>
        <end position="259"/>
    </location>
</feature>
<comment type="caution">
    <text evidence="5">The sequence shown here is derived from an EMBL/GenBank/DDBJ whole genome shotgun (WGS) entry which is preliminary data.</text>
</comment>
<dbReference type="PROSITE" id="PS00211">
    <property type="entry name" value="ABC_TRANSPORTER_1"/>
    <property type="match status" value="1"/>
</dbReference>
<protein>
    <submittedName>
        <fullName evidence="5">ABC transporter ATP-binding protein</fullName>
    </submittedName>
</protein>
<gene>
    <name evidence="5" type="ORF">ACFPIE_01480</name>
</gene>
<name>A0ABW0FLC1_9CAUL</name>
<dbReference type="InterPro" id="IPR017871">
    <property type="entry name" value="ABC_transporter-like_CS"/>
</dbReference>
<evidence type="ECO:0000256" key="1">
    <source>
        <dbReference type="ARBA" id="ARBA00022448"/>
    </source>
</evidence>
<evidence type="ECO:0000313" key="6">
    <source>
        <dbReference type="Proteomes" id="UP001596152"/>
    </source>
</evidence>
<dbReference type="InterPro" id="IPR003593">
    <property type="entry name" value="AAA+_ATPase"/>
</dbReference>
<dbReference type="EMBL" id="JBHSLF010000002">
    <property type="protein sequence ID" value="MFC5342565.1"/>
    <property type="molecule type" value="Genomic_DNA"/>
</dbReference>
<evidence type="ECO:0000313" key="5">
    <source>
        <dbReference type="EMBL" id="MFC5342565.1"/>
    </source>
</evidence>
<keyword evidence="1" id="KW-0813">Transport</keyword>
<evidence type="ECO:0000256" key="3">
    <source>
        <dbReference type="ARBA" id="ARBA00022840"/>
    </source>
</evidence>